<evidence type="ECO:0000313" key="3">
    <source>
        <dbReference type="Proteomes" id="UP001228905"/>
    </source>
</evidence>
<organism evidence="2 3">
    <name type="scientific">Caulobacter ginsengisoli</name>
    <dbReference type="NCBI Taxonomy" id="400775"/>
    <lineage>
        <taxon>Bacteria</taxon>
        <taxon>Pseudomonadati</taxon>
        <taxon>Pseudomonadota</taxon>
        <taxon>Alphaproteobacteria</taxon>
        <taxon>Caulobacterales</taxon>
        <taxon>Caulobacteraceae</taxon>
        <taxon>Caulobacter</taxon>
    </lineage>
</organism>
<gene>
    <name evidence="2" type="ORF">QO010_002417</name>
</gene>
<dbReference type="Proteomes" id="UP001228905">
    <property type="component" value="Unassembled WGS sequence"/>
</dbReference>
<feature type="signal peptide" evidence="1">
    <location>
        <begin position="1"/>
        <end position="23"/>
    </location>
</feature>
<evidence type="ECO:0000313" key="2">
    <source>
        <dbReference type="EMBL" id="MDQ0464633.1"/>
    </source>
</evidence>
<reference evidence="2 3" key="1">
    <citation type="submission" date="2023-07" db="EMBL/GenBank/DDBJ databases">
        <title>Genomic Encyclopedia of Type Strains, Phase IV (KMG-IV): sequencing the most valuable type-strain genomes for metagenomic binning, comparative biology and taxonomic classification.</title>
        <authorList>
            <person name="Goeker M."/>
        </authorList>
    </citation>
    <scope>NUCLEOTIDE SEQUENCE [LARGE SCALE GENOMIC DNA]</scope>
    <source>
        <strain evidence="2 3">DSM 18695</strain>
    </source>
</reference>
<sequence>MRRWIIAAAAAAAGLISAAPALADTLPVMPPAMPQDLDTTFLTDGDGTFLFMSLPKPGARQTDQPIVWLILGWASSEKADYTASYHQIDCQAHRMRSFGSVTYDGRGKLIERQLREPAWEDIQSGTIGGDAEVMAYRGVASPERILHGLAQFRTDLDARRRAPDELRPREPAD</sequence>
<evidence type="ECO:0000256" key="1">
    <source>
        <dbReference type="SAM" id="SignalP"/>
    </source>
</evidence>
<protein>
    <submittedName>
        <fullName evidence="2">Uncharacterized protein</fullName>
    </submittedName>
</protein>
<proteinExistence type="predicted"/>
<dbReference type="RefSeq" id="WP_307349440.1">
    <property type="nucleotide sequence ID" value="NZ_JAUSVS010000004.1"/>
</dbReference>
<keyword evidence="3" id="KW-1185">Reference proteome</keyword>
<feature type="chain" id="PRO_5045842340" evidence="1">
    <location>
        <begin position="24"/>
        <end position="173"/>
    </location>
</feature>
<dbReference type="EMBL" id="JAUSVS010000004">
    <property type="protein sequence ID" value="MDQ0464633.1"/>
    <property type="molecule type" value="Genomic_DNA"/>
</dbReference>
<accession>A0ABU0IRJ2</accession>
<comment type="caution">
    <text evidence="2">The sequence shown here is derived from an EMBL/GenBank/DDBJ whole genome shotgun (WGS) entry which is preliminary data.</text>
</comment>
<name>A0ABU0IRJ2_9CAUL</name>
<keyword evidence="1" id="KW-0732">Signal</keyword>